<feature type="compositionally biased region" description="Low complexity" evidence="1">
    <location>
        <begin position="14"/>
        <end position="23"/>
    </location>
</feature>
<feature type="transmembrane region" description="Helical" evidence="2">
    <location>
        <begin position="43"/>
        <end position="62"/>
    </location>
</feature>
<feature type="transmembrane region" description="Helical" evidence="2">
    <location>
        <begin position="68"/>
        <end position="91"/>
    </location>
</feature>
<keyword evidence="2" id="KW-0812">Transmembrane</keyword>
<reference evidence="3 4" key="1">
    <citation type="submission" date="2024-09" db="EMBL/GenBank/DDBJ databases">
        <authorList>
            <person name="Sun Q."/>
            <person name="Mori K."/>
        </authorList>
    </citation>
    <scope>NUCLEOTIDE SEQUENCE [LARGE SCALE GENOMIC DNA]</scope>
    <source>
        <strain evidence="3 4">JCM 4414</strain>
    </source>
</reference>
<feature type="region of interest" description="Disordered" evidence="1">
    <location>
        <begin position="190"/>
        <end position="244"/>
    </location>
</feature>
<protein>
    <submittedName>
        <fullName evidence="3">Uncharacterized protein</fullName>
    </submittedName>
</protein>
<keyword evidence="2" id="KW-0472">Membrane</keyword>
<feature type="transmembrane region" description="Helical" evidence="2">
    <location>
        <begin position="129"/>
        <end position="148"/>
    </location>
</feature>
<feature type="transmembrane region" description="Helical" evidence="2">
    <location>
        <begin position="160"/>
        <end position="179"/>
    </location>
</feature>
<feature type="region of interest" description="Disordered" evidence="1">
    <location>
        <begin position="1"/>
        <end position="36"/>
    </location>
</feature>
<feature type="transmembrane region" description="Helical" evidence="2">
    <location>
        <begin position="103"/>
        <end position="123"/>
    </location>
</feature>
<comment type="caution">
    <text evidence="3">The sequence shown here is derived from an EMBL/GenBank/DDBJ whole genome shotgun (WGS) entry which is preliminary data.</text>
</comment>
<feature type="compositionally biased region" description="Basic residues" evidence="1">
    <location>
        <begin position="24"/>
        <end position="36"/>
    </location>
</feature>
<evidence type="ECO:0000256" key="2">
    <source>
        <dbReference type="SAM" id="Phobius"/>
    </source>
</evidence>
<keyword evidence="4" id="KW-1185">Reference proteome</keyword>
<sequence length="244" mass="25215">MSLLTDRPASHDTAPQSAPGGRAAARRAGRSRRKRKQPLAGRYIGYVLYFVGAGLISGAVVHHPLDPARYTVVAVIGVLVFLVATLVNEFLLAQDRPPLARGLVVIGASLLLSFGIGMLSGGLQHFEDFPARAAILVPLGIVVSFIAFVLKDAETSSRRIFSPLGLAVLLLAGGCYFGLSTLAAGMAGEAAEDGGHSHGGSAPEPDDHGTEPEPSDPSSTTEPSRPGEAPTSAEPEDAADGHAH</sequence>
<dbReference type="Proteomes" id="UP001589716">
    <property type="component" value="Unassembled WGS sequence"/>
</dbReference>
<evidence type="ECO:0000313" key="4">
    <source>
        <dbReference type="Proteomes" id="UP001589716"/>
    </source>
</evidence>
<gene>
    <name evidence="3" type="ORF">ACFFTP_22435</name>
</gene>
<proteinExistence type="predicted"/>
<dbReference type="RefSeq" id="WP_345484617.1">
    <property type="nucleotide sequence ID" value="NZ_BAAAWU010000001.1"/>
</dbReference>
<name>A0ABV5QTR7_9ACTN</name>
<organism evidence="3 4">
    <name type="scientific">Streptomyces roseoviridis</name>
    <dbReference type="NCBI Taxonomy" id="67361"/>
    <lineage>
        <taxon>Bacteria</taxon>
        <taxon>Bacillati</taxon>
        <taxon>Actinomycetota</taxon>
        <taxon>Actinomycetes</taxon>
        <taxon>Kitasatosporales</taxon>
        <taxon>Streptomycetaceae</taxon>
        <taxon>Streptomyces</taxon>
    </lineage>
</organism>
<accession>A0ABV5QTR7</accession>
<dbReference type="EMBL" id="JBHMCT010000013">
    <property type="protein sequence ID" value="MFB9556938.1"/>
    <property type="molecule type" value="Genomic_DNA"/>
</dbReference>
<evidence type="ECO:0000313" key="3">
    <source>
        <dbReference type="EMBL" id="MFB9556938.1"/>
    </source>
</evidence>
<evidence type="ECO:0000256" key="1">
    <source>
        <dbReference type="SAM" id="MobiDB-lite"/>
    </source>
</evidence>
<keyword evidence="2" id="KW-1133">Transmembrane helix</keyword>